<evidence type="ECO:0000256" key="2">
    <source>
        <dbReference type="ARBA" id="ARBA00071493"/>
    </source>
</evidence>
<evidence type="ECO:0000256" key="1">
    <source>
        <dbReference type="ARBA" id="ARBA00023002"/>
    </source>
</evidence>
<sequence>MAYDRNTTTDEVLEGTDLSGRTYFVTGGNSGLGRESGRALAAKGAHVVLAGRNPAKLGDAADAIRSATGSDRVETIACDLADLESVRACAEEARERFEAIDALINNAAVMACPFEHTSDGFEMQFGTNHLGHFALTAGLMPLIESAAGRPGSGRIVNLSSRAHQMTGGDLDDPHFERREYEPWASYGQSKTANVLFTVELENRYAGRGIHAYAVHPGGIDTNLGRHLTEEMAQGLMQYLSESDPDYSWKSIPQGAATSVWAATSDALEGRGGFYCEDCGEAEIDAEATDHGVRPYALDPQSAARLWEMSERMTGVSYPV</sequence>
<dbReference type="KEGG" id="elq:Ga0102493_111499"/>
<organism evidence="5 6">
    <name type="scientific">Erythrobacter litoralis</name>
    <dbReference type="NCBI Taxonomy" id="39960"/>
    <lineage>
        <taxon>Bacteria</taxon>
        <taxon>Pseudomonadati</taxon>
        <taxon>Pseudomonadota</taxon>
        <taxon>Alphaproteobacteria</taxon>
        <taxon>Sphingomonadales</taxon>
        <taxon>Erythrobacteraceae</taxon>
        <taxon>Erythrobacter/Porphyrobacter group</taxon>
        <taxon>Erythrobacter</taxon>
    </lineage>
</organism>
<dbReference type="CDD" id="cd05327">
    <property type="entry name" value="retinol-DH_like_SDR_c_like"/>
    <property type="match status" value="1"/>
</dbReference>
<name>A0A074MKD8_9SPHN</name>
<keyword evidence="6" id="KW-1185">Reference proteome</keyword>
<dbReference type="AlphaFoldDB" id="A0A074MKD8"/>
<keyword evidence="1" id="KW-0560">Oxidoreductase</keyword>
<dbReference type="InterPro" id="IPR036291">
    <property type="entry name" value="NAD(P)-bd_dom_sf"/>
</dbReference>
<dbReference type="OrthoDB" id="109589at2"/>
<accession>A0A074MKD8</accession>
<dbReference type="PATRIC" id="fig|39960.10.peg.580"/>
<dbReference type="RefSeq" id="WP_034905445.1">
    <property type="nucleotide sequence ID" value="NZ_CP017057.1"/>
</dbReference>
<comment type="caution">
    <text evidence="5">The sequence shown here is derived from an EMBL/GenBank/DDBJ whole genome shotgun (WGS) entry which is preliminary data.</text>
</comment>
<protein>
    <recommendedName>
        <fullName evidence="2">Probable oxidoreductase</fullName>
    </recommendedName>
</protein>
<dbReference type="SUPFAM" id="SSF51735">
    <property type="entry name" value="NAD(P)-binding Rossmann-fold domains"/>
    <property type="match status" value="1"/>
</dbReference>
<gene>
    <name evidence="5" type="ORF">EH32_00960</name>
</gene>
<evidence type="ECO:0000313" key="5">
    <source>
        <dbReference type="EMBL" id="KEO92343.1"/>
    </source>
</evidence>
<reference evidence="5 6" key="1">
    <citation type="submission" date="2014-04" db="EMBL/GenBank/DDBJ databases">
        <title>A comprehensive comparison of genomes of Erythrobacter spp. Strains.</title>
        <authorList>
            <person name="Zheng Q."/>
        </authorList>
    </citation>
    <scope>NUCLEOTIDE SEQUENCE [LARGE SCALE GENOMIC DNA]</scope>
    <source>
        <strain evidence="5 6">DSM 8509</strain>
    </source>
</reference>
<dbReference type="SMART" id="SM00822">
    <property type="entry name" value="PKS_KR"/>
    <property type="match status" value="1"/>
</dbReference>
<dbReference type="PRINTS" id="PR00081">
    <property type="entry name" value="GDHRDH"/>
</dbReference>
<dbReference type="PANTHER" id="PTHR43157:SF31">
    <property type="entry name" value="PHOSPHATIDYLINOSITOL-GLYCAN BIOSYNTHESIS CLASS F PROTEIN"/>
    <property type="match status" value="1"/>
</dbReference>
<evidence type="ECO:0000259" key="4">
    <source>
        <dbReference type="SMART" id="SM00822"/>
    </source>
</evidence>
<dbReference type="EMBL" id="JMIX01000010">
    <property type="protein sequence ID" value="KEO92343.1"/>
    <property type="molecule type" value="Genomic_DNA"/>
</dbReference>
<dbReference type="FunFam" id="3.40.50.720:FF:000594">
    <property type="entry name" value="Short-chain oxidoreductase"/>
    <property type="match status" value="1"/>
</dbReference>
<dbReference type="Proteomes" id="UP000027866">
    <property type="component" value="Unassembled WGS sequence"/>
</dbReference>
<comment type="similarity">
    <text evidence="3">Belongs to the short-chain dehydrogenases/reductases (SDR) family.</text>
</comment>
<dbReference type="Gene3D" id="3.40.50.720">
    <property type="entry name" value="NAD(P)-binding Rossmann-like Domain"/>
    <property type="match status" value="1"/>
</dbReference>
<dbReference type="PANTHER" id="PTHR43157">
    <property type="entry name" value="PHOSPHATIDYLINOSITOL-GLYCAN BIOSYNTHESIS CLASS F PROTEIN-RELATED"/>
    <property type="match status" value="1"/>
</dbReference>
<evidence type="ECO:0000313" key="6">
    <source>
        <dbReference type="Proteomes" id="UP000027866"/>
    </source>
</evidence>
<evidence type="ECO:0000256" key="3">
    <source>
        <dbReference type="RuleBase" id="RU000363"/>
    </source>
</evidence>
<feature type="domain" description="Ketoreductase" evidence="4">
    <location>
        <begin position="21"/>
        <end position="164"/>
    </location>
</feature>
<dbReference type="InterPro" id="IPR057326">
    <property type="entry name" value="KR_dom"/>
</dbReference>
<dbReference type="InterPro" id="IPR002347">
    <property type="entry name" value="SDR_fam"/>
</dbReference>
<dbReference type="GO" id="GO:0016491">
    <property type="term" value="F:oxidoreductase activity"/>
    <property type="evidence" value="ECO:0007669"/>
    <property type="project" value="UniProtKB-KW"/>
</dbReference>
<proteinExistence type="inferred from homology"/>
<dbReference type="Pfam" id="PF00106">
    <property type="entry name" value="adh_short"/>
    <property type="match status" value="1"/>
</dbReference>
<dbReference type="PRINTS" id="PR00080">
    <property type="entry name" value="SDRFAMILY"/>
</dbReference>